<sequence length="537" mass="58222">MSFQVAGNPRRGIIIATHGVGYSATDLHDLAAHYREDFLVYLVDLAGHGLAAELTESQRQNQFHATATQFEKDLAQILNQSPSGIPVILMGHSLGGAVAAYVATHNALLADALVLEDPAILTAAEAKAHNAEYSFSYGATDETIWPNLIIPTLVIAGDSVGKDNELIFTHEHIQELQQFPLVETTIVSGASHLVRHDNPEGFFAAADAFLDDVLSKSITSTGKKKPFVLDSLQRIVDVLPPQTTWDVVPMRETTAKRNRPYPFAPGISATEFHTTDGDAQPQTVRVVAADDIHNGSTQPIVVFFCVHGGGYVGGKPEYDDVRHEALVQAFQPAVAVSPDYRLAPENPYPAGVQDAIAALIETARRYPNVPIIAYGDSAGAGTLAQAFARLEEFARADAALLRQHVTAFIAVEPCLDPAMQSASWTTYADGPIWYDRASEAAWAGYLPENTDHHVKPSLVQLIPTNPELLPPTLVVVNPVDPLRDEGIDWARRFTDAGVITELHWFKGTVHGLCTIPGTDSWESLVQLIARFTQIPSS</sequence>
<dbReference type="Pfam" id="PF12146">
    <property type="entry name" value="Hydrolase_4"/>
    <property type="match status" value="1"/>
</dbReference>
<evidence type="ECO:0000259" key="3">
    <source>
        <dbReference type="Pfam" id="PF12146"/>
    </source>
</evidence>
<evidence type="ECO:0000259" key="2">
    <source>
        <dbReference type="Pfam" id="PF07859"/>
    </source>
</evidence>
<dbReference type="PANTHER" id="PTHR48081:SF8">
    <property type="entry name" value="ALPHA_BETA HYDROLASE FOLD-3 DOMAIN-CONTAINING PROTEIN-RELATED"/>
    <property type="match status" value="1"/>
</dbReference>
<accession>A0AAV5GBY2</accession>
<dbReference type="EMBL" id="BQKK01000005">
    <property type="protein sequence ID" value="GJN43590.1"/>
    <property type="molecule type" value="Genomic_DNA"/>
</dbReference>
<reference evidence="4" key="1">
    <citation type="submission" date="2021-12" db="EMBL/GenBank/DDBJ databases">
        <title>Draft genome sequence of Corynebacterium ammoniagenes strain T-723.</title>
        <authorList>
            <person name="Matsuzawa M."/>
            <person name="Hiratani M."/>
            <person name="Abe I."/>
            <person name="Tsuji Y."/>
            <person name="Nakamura J."/>
        </authorList>
    </citation>
    <scope>NUCLEOTIDE SEQUENCE</scope>
    <source>
        <strain evidence="4">T-723</strain>
    </source>
</reference>
<feature type="domain" description="Alpha/beta hydrolase fold-3" evidence="2">
    <location>
        <begin position="304"/>
        <end position="512"/>
    </location>
</feature>
<name>A0AAV5GBY2_CORAM</name>
<dbReference type="InterPro" id="IPR013094">
    <property type="entry name" value="AB_hydrolase_3"/>
</dbReference>
<feature type="domain" description="Serine aminopeptidase S33" evidence="3">
    <location>
        <begin position="9"/>
        <end position="128"/>
    </location>
</feature>
<gene>
    <name evidence="4" type="ORF">CAT723_20690</name>
</gene>
<dbReference type="SUPFAM" id="SSF53474">
    <property type="entry name" value="alpha/beta-Hydrolases"/>
    <property type="match status" value="2"/>
</dbReference>
<dbReference type="PANTHER" id="PTHR48081">
    <property type="entry name" value="AB HYDROLASE SUPERFAMILY PROTEIN C4A8.06C"/>
    <property type="match status" value="1"/>
</dbReference>
<evidence type="ECO:0008006" key="6">
    <source>
        <dbReference type="Google" id="ProtNLM"/>
    </source>
</evidence>
<keyword evidence="1" id="KW-0378">Hydrolase</keyword>
<dbReference type="AlphaFoldDB" id="A0AAV5GBY2"/>
<dbReference type="Gene3D" id="3.40.50.1820">
    <property type="entry name" value="alpha/beta hydrolase"/>
    <property type="match status" value="3"/>
</dbReference>
<comment type="caution">
    <text evidence="4">The sequence shown here is derived from an EMBL/GenBank/DDBJ whole genome shotgun (WGS) entry which is preliminary data.</text>
</comment>
<dbReference type="GO" id="GO:0016787">
    <property type="term" value="F:hydrolase activity"/>
    <property type="evidence" value="ECO:0007669"/>
    <property type="project" value="UniProtKB-KW"/>
</dbReference>
<evidence type="ECO:0000313" key="4">
    <source>
        <dbReference type="EMBL" id="GJN43590.1"/>
    </source>
</evidence>
<proteinExistence type="predicted"/>
<evidence type="ECO:0000256" key="1">
    <source>
        <dbReference type="ARBA" id="ARBA00022801"/>
    </source>
</evidence>
<dbReference type="Proteomes" id="UP001054925">
    <property type="component" value="Unassembled WGS sequence"/>
</dbReference>
<protein>
    <recommendedName>
        <fullName evidence="6">Alpha/beta hydrolase</fullName>
    </recommendedName>
</protein>
<dbReference type="RefSeq" id="WP_147581081.1">
    <property type="nucleotide sequence ID" value="NZ_BQKK01000005.1"/>
</dbReference>
<dbReference type="Pfam" id="PF07859">
    <property type="entry name" value="Abhydrolase_3"/>
    <property type="match status" value="1"/>
</dbReference>
<dbReference type="InterPro" id="IPR050300">
    <property type="entry name" value="GDXG_lipolytic_enzyme"/>
</dbReference>
<evidence type="ECO:0000313" key="5">
    <source>
        <dbReference type="Proteomes" id="UP001054925"/>
    </source>
</evidence>
<dbReference type="InterPro" id="IPR022742">
    <property type="entry name" value="Hydrolase_4"/>
</dbReference>
<dbReference type="InterPro" id="IPR029058">
    <property type="entry name" value="AB_hydrolase_fold"/>
</dbReference>
<organism evidence="4 5">
    <name type="scientific">Corynebacterium ammoniagenes</name>
    <name type="common">Brevibacterium ammoniagenes</name>
    <dbReference type="NCBI Taxonomy" id="1697"/>
    <lineage>
        <taxon>Bacteria</taxon>
        <taxon>Bacillati</taxon>
        <taxon>Actinomycetota</taxon>
        <taxon>Actinomycetes</taxon>
        <taxon>Mycobacteriales</taxon>
        <taxon>Corynebacteriaceae</taxon>
        <taxon>Corynebacterium</taxon>
    </lineage>
</organism>